<accession>A0ACC6QI53</accession>
<sequence>MRSLRTTRAAVVAASLVVLAAAAPTASTASAAPAASASASAADDAGGGFTIKDPRITESSGLAASRAHPGVYWTHNDQDSPRVFAIDSRTGETVATVTLQGVGRPRDMEAISVGPDGDVYVGDIGDNANGSWDHVWIYRFPEPRKLRDVTVHATQYTVRYADGARNAEAMMVHPKTGRVYIASKNEDGGGLYEGPARLVTGGTNVFRRIGEVPWVTDGAFSPDGKELVLRSYFSARGYVWRDGRLGADRHVSAPLQGQSESVTYTTDGKALMFGTEGDRSEVVRRGVGEDDAKGPDEKSPSGSGEAGSAAPDGDDGGGKGFAVPTGALVAVVVAALVLRSRRRRS</sequence>
<organism evidence="1 2">
    <name type="scientific">Streptomyces pratisoli</name>
    <dbReference type="NCBI Taxonomy" id="3139917"/>
    <lineage>
        <taxon>Bacteria</taxon>
        <taxon>Bacillati</taxon>
        <taxon>Actinomycetota</taxon>
        <taxon>Actinomycetes</taxon>
        <taxon>Kitasatosporales</taxon>
        <taxon>Streptomycetaceae</taxon>
        <taxon>Streptomyces</taxon>
    </lineage>
</organism>
<proteinExistence type="predicted"/>
<evidence type="ECO:0000313" key="1">
    <source>
        <dbReference type="EMBL" id="MEJ8658044.1"/>
    </source>
</evidence>
<keyword evidence="2" id="KW-1185">Reference proteome</keyword>
<dbReference type="EMBL" id="JBBKAI010000002">
    <property type="protein sequence ID" value="MEJ8658044.1"/>
    <property type="molecule type" value="Genomic_DNA"/>
</dbReference>
<dbReference type="Proteomes" id="UP001375539">
    <property type="component" value="Unassembled WGS sequence"/>
</dbReference>
<name>A0ACC6QI53_9ACTN</name>
<comment type="caution">
    <text evidence="1">The sequence shown here is derived from an EMBL/GenBank/DDBJ whole genome shotgun (WGS) entry which is preliminary data.</text>
</comment>
<evidence type="ECO:0000313" key="2">
    <source>
        <dbReference type="Proteomes" id="UP001375539"/>
    </source>
</evidence>
<protein>
    <submittedName>
        <fullName evidence="1">WD40 repeat domain-containing protein</fullName>
    </submittedName>
</protein>
<reference evidence="1" key="1">
    <citation type="submission" date="2024-03" db="EMBL/GenBank/DDBJ databases">
        <title>Novel Streptomyces species of biotechnological and ecological value are a feature of Machair soil.</title>
        <authorList>
            <person name="Prole J.R."/>
            <person name="Goodfellow M."/>
            <person name="Allenby N."/>
            <person name="Ward A.C."/>
        </authorList>
    </citation>
    <scope>NUCLEOTIDE SEQUENCE</scope>
    <source>
        <strain evidence="1">MS1.AVA.4</strain>
    </source>
</reference>
<gene>
    <name evidence="1" type="ORF">WKI58_16160</name>
</gene>